<keyword evidence="3" id="KW-0449">Lipoprotein</keyword>
<evidence type="ECO:0000313" key="3">
    <source>
        <dbReference type="EMBL" id="CQI88144.1"/>
    </source>
</evidence>
<keyword evidence="4" id="KW-1185">Reference proteome</keyword>
<dbReference type="EMBL" id="CTKE01000002">
    <property type="protein sequence ID" value="CQI88144.1"/>
    <property type="molecule type" value="Genomic_DNA"/>
</dbReference>
<dbReference type="STRING" id="29485.CH64_2140"/>
<protein>
    <submittedName>
        <fullName evidence="3">Putative lipoprotein</fullName>
    </submittedName>
</protein>
<gene>
    <name evidence="2" type="ORF">CH64_2140</name>
    <name evidence="3" type="ORF">ERS008555_00476</name>
</gene>
<dbReference type="EMBL" id="CP009787">
    <property type="protein sequence ID" value="AJJ09719.1"/>
    <property type="molecule type" value="Genomic_DNA"/>
</dbReference>
<evidence type="ECO:0000313" key="4">
    <source>
        <dbReference type="Proteomes" id="UP000031914"/>
    </source>
</evidence>
<reference evidence="2 4" key="1">
    <citation type="journal article" date="2015" name="Genome Announc.">
        <title>Thirty-Two Complete Genome Assemblies of Nine Yersinia Species, Including Y. pestis, Y. pseudotuberculosis, and Y. enterocolitica.</title>
        <authorList>
            <person name="Johnson S.L."/>
            <person name="Daligault H.E."/>
            <person name="Davenport K.W."/>
            <person name="Jaissle J."/>
            <person name="Frey K.G."/>
            <person name="Ladner J.T."/>
            <person name="Broomall S.M."/>
            <person name="Bishop-Lilly K.A."/>
            <person name="Bruce D.C."/>
            <person name="Coyne S.R."/>
            <person name="Gibbons H.S."/>
            <person name="Lo C.C."/>
            <person name="Munk A.C."/>
            <person name="Rosenzweig C.N."/>
            <person name="Koroleva G.I."/>
            <person name="Palacios G.F."/>
            <person name="Redden C.L."/>
            <person name="Xu Y."/>
            <person name="Minogue T.D."/>
            <person name="Chain P.S."/>
        </authorList>
    </citation>
    <scope>NUCLEOTIDE SEQUENCE [LARGE SCALE GENOMIC DNA]</scope>
    <source>
        <strain evidence="2 4">YRA</strain>
    </source>
</reference>
<keyword evidence="1" id="KW-0732">Signal</keyword>
<name>A0A0U1HP68_YERRO</name>
<dbReference type="GeneID" id="70047622"/>
<dbReference type="Proteomes" id="UP000042054">
    <property type="component" value="Unassembled WGS sequence"/>
</dbReference>
<feature type="signal peptide" evidence="1">
    <location>
        <begin position="1"/>
        <end position="20"/>
    </location>
</feature>
<evidence type="ECO:0000313" key="2">
    <source>
        <dbReference type="EMBL" id="AJJ09719.1"/>
    </source>
</evidence>
<accession>A0A0U1HP68</accession>
<dbReference type="Proteomes" id="UP000031914">
    <property type="component" value="Chromosome"/>
</dbReference>
<dbReference type="KEGG" id="yro:CH64_2140"/>
<feature type="chain" id="PRO_5006709272" evidence="1">
    <location>
        <begin position="21"/>
        <end position="164"/>
    </location>
</feature>
<sequence length="164" mass="18376">MRWLFALFIAVSCWVGSASGSLLSPTYPPSSFALSALNCHAVKSTFSSLNGLSSYLYLQKKSLYSQFRLLGVPAKKIAIKNRLGAIKFTGSTHPLFANNTWPAPHLAILRSSRADEIYKPTRQSQPLLKYSNWIFHVSPQQNRVGGWKESNIQYSGMLTYHHLV</sequence>
<reference evidence="3 5" key="2">
    <citation type="submission" date="2015-03" db="EMBL/GenBank/DDBJ databases">
        <authorList>
            <person name="Murphy D."/>
        </authorList>
    </citation>
    <scope>NUCLEOTIDE SEQUENCE [LARGE SCALE GENOMIC DNA]</scope>
    <source>
        <strain evidence="3 5">68/02</strain>
    </source>
</reference>
<organism evidence="3 5">
    <name type="scientific">Yersinia rohdei</name>
    <dbReference type="NCBI Taxonomy" id="29485"/>
    <lineage>
        <taxon>Bacteria</taxon>
        <taxon>Pseudomonadati</taxon>
        <taxon>Pseudomonadota</taxon>
        <taxon>Gammaproteobacteria</taxon>
        <taxon>Enterobacterales</taxon>
        <taxon>Yersiniaceae</taxon>
        <taxon>Yersinia</taxon>
    </lineage>
</organism>
<dbReference type="AlphaFoldDB" id="A0A0U1HP68"/>
<dbReference type="RefSeq" id="WP_032816988.1">
    <property type="nucleotide sequence ID" value="NZ_CABIHO010000078.1"/>
</dbReference>
<proteinExistence type="predicted"/>
<evidence type="ECO:0000313" key="5">
    <source>
        <dbReference type="Proteomes" id="UP000042054"/>
    </source>
</evidence>
<evidence type="ECO:0000256" key="1">
    <source>
        <dbReference type="SAM" id="SignalP"/>
    </source>
</evidence>